<organism evidence="1 2">
    <name type="scientific">Bauhinia variegata</name>
    <name type="common">Purple orchid tree</name>
    <name type="synonym">Phanera variegata</name>
    <dbReference type="NCBI Taxonomy" id="167791"/>
    <lineage>
        <taxon>Eukaryota</taxon>
        <taxon>Viridiplantae</taxon>
        <taxon>Streptophyta</taxon>
        <taxon>Embryophyta</taxon>
        <taxon>Tracheophyta</taxon>
        <taxon>Spermatophyta</taxon>
        <taxon>Magnoliopsida</taxon>
        <taxon>eudicotyledons</taxon>
        <taxon>Gunneridae</taxon>
        <taxon>Pentapetalae</taxon>
        <taxon>rosids</taxon>
        <taxon>fabids</taxon>
        <taxon>Fabales</taxon>
        <taxon>Fabaceae</taxon>
        <taxon>Cercidoideae</taxon>
        <taxon>Cercideae</taxon>
        <taxon>Bauhiniinae</taxon>
        <taxon>Bauhinia</taxon>
    </lineage>
</organism>
<proteinExistence type="predicted"/>
<name>A0ACB9MGV5_BAUVA</name>
<evidence type="ECO:0000313" key="1">
    <source>
        <dbReference type="EMBL" id="KAI4323413.1"/>
    </source>
</evidence>
<sequence>MFGYVVIIFAAILCLVFLFQLRRRKQANRNPLLTDWPILGMMPQILLNLWQIHEYLTQVLRQHGGTGEFKGPWFTKLNYMVTADPMNVHHMMSKNFGNYVKGPEFAESFEAFGDGIFAADSELWKYNRAILHSVFKNRSFGKFLERLIQKKVGSSLIPVLNHVQKQGTEVDLQDVFNRFTFDNICFMVLGFDPNCLSIHFPEVSCEKAFNEAEKCIFYRQVVPRSIWKLQKWLQIGEEKKMTEACKILDQFLHEYIKSKRQELSKVDKSEMKEHHVDLLTAIMRGEEEKGQAIDDKFLRDTAFNLFVAGRDTIASALTWFFWLVTTHPFVEAKILEEIKENYATRERGHDFRCGRGEKASLSSCCYMRGFAPFSSGAI</sequence>
<dbReference type="EMBL" id="CM039434">
    <property type="protein sequence ID" value="KAI4323413.1"/>
    <property type="molecule type" value="Genomic_DNA"/>
</dbReference>
<comment type="caution">
    <text evidence="1">The sequence shown here is derived from an EMBL/GenBank/DDBJ whole genome shotgun (WGS) entry which is preliminary data.</text>
</comment>
<protein>
    <submittedName>
        <fullName evidence="1">Uncharacterized protein</fullName>
    </submittedName>
</protein>
<reference evidence="1 2" key="1">
    <citation type="journal article" date="2022" name="DNA Res.">
        <title>Chromosomal-level genome assembly of the orchid tree Bauhinia variegata (Leguminosae; Cercidoideae) supports the allotetraploid origin hypothesis of Bauhinia.</title>
        <authorList>
            <person name="Zhong Y."/>
            <person name="Chen Y."/>
            <person name="Zheng D."/>
            <person name="Pang J."/>
            <person name="Liu Y."/>
            <person name="Luo S."/>
            <person name="Meng S."/>
            <person name="Qian L."/>
            <person name="Wei D."/>
            <person name="Dai S."/>
            <person name="Zhou R."/>
        </authorList>
    </citation>
    <scope>NUCLEOTIDE SEQUENCE [LARGE SCALE GENOMIC DNA]</scope>
    <source>
        <strain evidence="1">BV-YZ2020</strain>
    </source>
</reference>
<evidence type="ECO:0000313" key="2">
    <source>
        <dbReference type="Proteomes" id="UP000828941"/>
    </source>
</evidence>
<accession>A0ACB9MGV5</accession>
<keyword evidence="2" id="KW-1185">Reference proteome</keyword>
<dbReference type="Proteomes" id="UP000828941">
    <property type="component" value="Chromosome 9"/>
</dbReference>
<gene>
    <name evidence="1" type="ORF">L6164_023021</name>
</gene>